<gene>
    <name evidence="2" type="ORF">SI8410_11015877</name>
</gene>
<accession>A0A7I8L5B6</accession>
<proteinExistence type="predicted"/>
<dbReference type="AlphaFoldDB" id="A0A7I8L5B6"/>
<dbReference type="PANTHER" id="PTHR34781:SF2">
    <property type="entry name" value="TRANSMEMBRANE PROTEIN"/>
    <property type="match status" value="1"/>
</dbReference>
<feature type="transmembrane region" description="Helical" evidence="1">
    <location>
        <begin position="50"/>
        <end position="71"/>
    </location>
</feature>
<name>A0A7I8L5B6_SPIIN</name>
<dbReference type="OrthoDB" id="1936751at2759"/>
<evidence type="ECO:0000313" key="2">
    <source>
        <dbReference type="EMBL" id="CAA7405199.1"/>
    </source>
</evidence>
<protein>
    <submittedName>
        <fullName evidence="2">Uncharacterized protein</fullName>
    </submittedName>
</protein>
<reference evidence="2" key="1">
    <citation type="submission" date="2020-02" db="EMBL/GenBank/DDBJ databases">
        <authorList>
            <person name="Scholz U."/>
            <person name="Mascher M."/>
            <person name="Fiebig A."/>
        </authorList>
    </citation>
    <scope>NUCLEOTIDE SEQUENCE</scope>
</reference>
<sequence>MRRQDQLSQLLDEFCALVFSVLRTSSGPESHPLVSGAQSCGRLRASPAGLVSLLLGISTALIFCGSVTFMIGFVLMPWVLGLVMVLHFVGMLTNLSTLGRSILCPCPPSPMPPRKIPISPSLFDSSLIFPILSIFSALKRIFQWR</sequence>
<dbReference type="EMBL" id="LR746274">
    <property type="protein sequence ID" value="CAA7405199.1"/>
    <property type="molecule type" value="Genomic_DNA"/>
</dbReference>
<organism evidence="2 3">
    <name type="scientific">Spirodela intermedia</name>
    <name type="common">Intermediate duckweed</name>
    <dbReference type="NCBI Taxonomy" id="51605"/>
    <lineage>
        <taxon>Eukaryota</taxon>
        <taxon>Viridiplantae</taxon>
        <taxon>Streptophyta</taxon>
        <taxon>Embryophyta</taxon>
        <taxon>Tracheophyta</taxon>
        <taxon>Spermatophyta</taxon>
        <taxon>Magnoliopsida</taxon>
        <taxon>Liliopsida</taxon>
        <taxon>Araceae</taxon>
        <taxon>Lemnoideae</taxon>
        <taxon>Spirodela</taxon>
    </lineage>
</organism>
<evidence type="ECO:0000313" key="3">
    <source>
        <dbReference type="Proteomes" id="UP000663760"/>
    </source>
</evidence>
<evidence type="ECO:0000256" key="1">
    <source>
        <dbReference type="SAM" id="Phobius"/>
    </source>
</evidence>
<keyword evidence="1" id="KW-1133">Transmembrane helix</keyword>
<dbReference type="Proteomes" id="UP000663760">
    <property type="component" value="Chromosome 11"/>
</dbReference>
<feature type="transmembrane region" description="Helical" evidence="1">
    <location>
        <begin position="78"/>
        <end position="98"/>
    </location>
</feature>
<keyword evidence="1" id="KW-0812">Transmembrane</keyword>
<keyword evidence="1" id="KW-0472">Membrane</keyword>
<keyword evidence="3" id="KW-1185">Reference proteome</keyword>
<dbReference type="PANTHER" id="PTHR34781">
    <property type="entry name" value="TRANSMEMBRANE PROTEIN"/>
    <property type="match status" value="1"/>
</dbReference>